<evidence type="ECO:0000256" key="1">
    <source>
        <dbReference type="SAM" id="MobiDB-lite"/>
    </source>
</evidence>
<organism evidence="2 3">
    <name type="scientific">Echinococcus multilocularis</name>
    <name type="common">Fox tapeworm</name>
    <dbReference type="NCBI Taxonomy" id="6211"/>
    <lineage>
        <taxon>Eukaryota</taxon>
        <taxon>Metazoa</taxon>
        <taxon>Spiralia</taxon>
        <taxon>Lophotrochozoa</taxon>
        <taxon>Platyhelminthes</taxon>
        <taxon>Cestoda</taxon>
        <taxon>Eucestoda</taxon>
        <taxon>Cyclophyllidea</taxon>
        <taxon>Taeniidae</taxon>
        <taxon>Echinococcus</taxon>
    </lineage>
</organism>
<evidence type="ECO:0000313" key="3">
    <source>
        <dbReference type="Proteomes" id="UP000017246"/>
    </source>
</evidence>
<dbReference type="Proteomes" id="UP000017246">
    <property type="component" value="Unassembled WGS sequence"/>
</dbReference>
<protein>
    <submittedName>
        <fullName evidence="2">Uncharacterized protein</fullName>
    </submittedName>
</protein>
<dbReference type="AlphaFoldDB" id="A0A087VXC0"/>
<gene>
    <name evidence="2" type="ORF">EmuJ_000066100</name>
</gene>
<reference evidence="2" key="1">
    <citation type="journal article" date="2013" name="Nature">
        <title>The genomes of four tapeworm species reveal adaptations to parasitism.</title>
        <authorList>
            <person name="Tsai I.J."/>
            <person name="Zarowiecki M."/>
            <person name="Holroyd N."/>
            <person name="Garciarrubio A."/>
            <person name="Sanchez-Flores A."/>
            <person name="Brooks K.L."/>
            <person name="Tracey A."/>
            <person name="Bobes R.J."/>
            <person name="Fragoso G."/>
            <person name="Sciutto E."/>
            <person name="Aslett M."/>
            <person name="Beasley H."/>
            <person name="Bennett H.M."/>
            <person name="Cai J."/>
            <person name="Camicia F."/>
            <person name="Clark R."/>
            <person name="Cucher M."/>
            <person name="De Silva N."/>
            <person name="Day T.A."/>
            <person name="Deplazes P."/>
            <person name="Estrada K."/>
            <person name="Fernandez C."/>
            <person name="Holland P.W."/>
            <person name="Hou J."/>
            <person name="Hu S."/>
            <person name="Huckvale T."/>
            <person name="Hung S.S."/>
            <person name="Kamenetzky L."/>
            <person name="Keane J.A."/>
            <person name="Kiss F."/>
            <person name="Koziol U."/>
            <person name="Lambert O."/>
            <person name="Liu K."/>
            <person name="Luo X."/>
            <person name="Luo Y."/>
            <person name="Macchiaroli N."/>
            <person name="Nichol S."/>
            <person name="Paps J."/>
            <person name="Parkinson J."/>
            <person name="Pouchkina-Stantcheva N."/>
            <person name="Riddiford N."/>
            <person name="Rosenzvit M."/>
            <person name="Salinas G."/>
            <person name="Wasmuth J.D."/>
            <person name="Zamanian M."/>
            <person name="Zheng Y."/>
            <person name="Cai X."/>
            <person name="Soberon X."/>
            <person name="Olson P.D."/>
            <person name="Laclette J.P."/>
            <person name="Brehm K."/>
            <person name="Berriman M."/>
            <person name="Garciarrubio A."/>
            <person name="Bobes R.J."/>
            <person name="Fragoso G."/>
            <person name="Sanchez-Flores A."/>
            <person name="Estrada K."/>
            <person name="Cevallos M.A."/>
            <person name="Morett E."/>
            <person name="Gonzalez V."/>
            <person name="Portillo T."/>
            <person name="Ochoa-Leyva A."/>
            <person name="Jose M.V."/>
            <person name="Sciutto E."/>
            <person name="Landa A."/>
            <person name="Jimenez L."/>
            <person name="Valdes V."/>
            <person name="Carrero J.C."/>
            <person name="Larralde C."/>
            <person name="Morales-Montor J."/>
            <person name="Limon-Lason J."/>
            <person name="Soberon X."/>
            <person name="Laclette J.P."/>
        </authorList>
    </citation>
    <scope>NUCLEOTIDE SEQUENCE [LARGE SCALE GENOMIC DNA]</scope>
</reference>
<proteinExistence type="predicted"/>
<evidence type="ECO:0000313" key="2">
    <source>
        <dbReference type="EMBL" id="CDI96930.1"/>
    </source>
</evidence>
<dbReference type="EMBL" id="LN902843">
    <property type="protein sequence ID" value="CDI96930.1"/>
    <property type="molecule type" value="Genomic_DNA"/>
</dbReference>
<name>A0A087VXC0_ECHMU</name>
<sequence>MLTTPPPTPSLLSANGGIPSHTKPSQTMERCAVCDGEITEDGRQFGTSILTASEWRDLLPYASPSQRLDLGFKIKFDLIWNPIRFCFASTFRCCPFCRTWYGGITTTIMRMAECIFKTGKDEKPAE</sequence>
<reference evidence="2" key="2">
    <citation type="submission" date="2015-11" db="EMBL/GenBank/DDBJ databases">
        <authorList>
            <person name="Zhang Y."/>
            <person name="Guo Z."/>
        </authorList>
    </citation>
    <scope>NUCLEOTIDE SEQUENCE</scope>
</reference>
<keyword evidence="3" id="KW-1185">Reference proteome</keyword>
<accession>A0A087VXC0</accession>
<feature type="region of interest" description="Disordered" evidence="1">
    <location>
        <begin position="1"/>
        <end position="26"/>
    </location>
</feature>